<name>A0A1N7IIC8_9PROT</name>
<dbReference type="AlphaFoldDB" id="A0A1N7IIC8"/>
<accession>A0A1N7IIC8</accession>
<dbReference type="InterPro" id="IPR000182">
    <property type="entry name" value="GNAT_dom"/>
</dbReference>
<dbReference type="InterPro" id="IPR016181">
    <property type="entry name" value="Acyl_CoA_acyltransferase"/>
</dbReference>
<dbReference type="Pfam" id="PF00583">
    <property type="entry name" value="Acetyltransf_1"/>
    <property type="match status" value="1"/>
</dbReference>
<evidence type="ECO:0000259" key="2">
    <source>
        <dbReference type="PROSITE" id="PS50995"/>
    </source>
</evidence>
<dbReference type="SMART" id="SM00347">
    <property type="entry name" value="HTH_MARR"/>
    <property type="match status" value="1"/>
</dbReference>
<dbReference type="PROSITE" id="PS50995">
    <property type="entry name" value="HTH_MARR_2"/>
    <property type="match status" value="1"/>
</dbReference>
<gene>
    <name evidence="4" type="ORF">SAMN05421779_101128</name>
</gene>
<dbReference type="EMBL" id="FTOA01000001">
    <property type="protein sequence ID" value="SIS36839.1"/>
    <property type="molecule type" value="Genomic_DNA"/>
</dbReference>
<dbReference type="InterPro" id="IPR036388">
    <property type="entry name" value="WH-like_DNA-bd_sf"/>
</dbReference>
<dbReference type="STRING" id="80876.SAMN05421779_101128"/>
<dbReference type="InterPro" id="IPR050769">
    <property type="entry name" value="NAT_camello-type"/>
</dbReference>
<dbReference type="GO" id="GO:0003700">
    <property type="term" value="F:DNA-binding transcription factor activity"/>
    <property type="evidence" value="ECO:0007669"/>
    <property type="project" value="InterPro"/>
</dbReference>
<dbReference type="PANTHER" id="PTHR13947">
    <property type="entry name" value="GNAT FAMILY N-ACETYLTRANSFERASE"/>
    <property type="match status" value="1"/>
</dbReference>
<dbReference type="SUPFAM" id="SSF46785">
    <property type="entry name" value="Winged helix' DNA-binding domain"/>
    <property type="match status" value="1"/>
</dbReference>
<proteinExistence type="predicted"/>
<dbReference type="Pfam" id="PF12802">
    <property type="entry name" value="MarR_2"/>
    <property type="match status" value="1"/>
</dbReference>
<evidence type="ECO:0000259" key="3">
    <source>
        <dbReference type="PROSITE" id="PS51186"/>
    </source>
</evidence>
<dbReference type="SUPFAM" id="SSF55729">
    <property type="entry name" value="Acyl-CoA N-acyltransferases (Nat)"/>
    <property type="match status" value="1"/>
</dbReference>
<dbReference type="RefSeq" id="WP_076398036.1">
    <property type="nucleotide sequence ID" value="NZ_FTOA01000001.1"/>
</dbReference>
<dbReference type="PANTHER" id="PTHR13947:SF37">
    <property type="entry name" value="LD18367P"/>
    <property type="match status" value="1"/>
</dbReference>
<sequence>MTAVSLIQQIRSASRTMVRELGFMESTLAGTNYSPSAVHALLEIEASGSMTSAKLVQILGLEKSSVSRLVNKLIDAGEISEISDSQDGRVKNLILTENGKKTVGEINVYGELQVESALKYLSYTQQKSVAQGIAYYAQALKRRRLCCDDVNKDDIYIVAGYVPGIVGSVTEMHARFYSNHSNFGQFFESQVARGLAEFVGRLNNPCNNIFSALKSDRIVGSISVDGENLGDGKAHLRWFILDDGCRGGGIGRQLLRSALEFVDKNGFDSTQLWTFKGLDVARRLYESSGFVLVNEQHGDQWGSPVVEQHFKRECSESFLY</sequence>
<keyword evidence="5" id="KW-1185">Reference proteome</keyword>
<evidence type="ECO:0000313" key="4">
    <source>
        <dbReference type="EMBL" id="SIS36839.1"/>
    </source>
</evidence>
<dbReference type="OrthoDB" id="273614at2"/>
<feature type="domain" description="HTH marR-type" evidence="2">
    <location>
        <begin position="3"/>
        <end position="138"/>
    </location>
</feature>
<dbReference type="CDD" id="cd04301">
    <property type="entry name" value="NAT_SF"/>
    <property type="match status" value="1"/>
</dbReference>
<dbReference type="PROSITE" id="PS51186">
    <property type="entry name" value="GNAT"/>
    <property type="match status" value="1"/>
</dbReference>
<evidence type="ECO:0000313" key="5">
    <source>
        <dbReference type="Proteomes" id="UP000185678"/>
    </source>
</evidence>
<dbReference type="Gene3D" id="1.10.10.10">
    <property type="entry name" value="Winged helix-like DNA-binding domain superfamily/Winged helix DNA-binding domain"/>
    <property type="match status" value="1"/>
</dbReference>
<keyword evidence="1 4" id="KW-0808">Transferase</keyword>
<dbReference type="InterPro" id="IPR036390">
    <property type="entry name" value="WH_DNA-bd_sf"/>
</dbReference>
<organism evidence="4 5">
    <name type="scientific">Insolitispirillum peregrinum</name>
    <dbReference type="NCBI Taxonomy" id="80876"/>
    <lineage>
        <taxon>Bacteria</taxon>
        <taxon>Pseudomonadati</taxon>
        <taxon>Pseudomonadota</taxon>
        <taxon>Alphaproteobacteria</taxon>
        <taxon>Rhodospirillales</taxon>
        <taxon>Novispirillaceae</taxon>
        <taxon>Insolitispirillum</taxon>
    </lineage>
</organism>
<protein>
    <submittedName>
        <fullName evidence="4">Transcriptional regulator, MarR family with acetyltransferase activity</fullName>
    </submittedName>
</protein>
<reference evidence="4 5" key="1">
    <citation type="submission" date="2017-01" db="EMBL/GenBank/DDBJ databases">
        <authorList>
            <person name="Mah S.A."/>
            <person name="Swanson W.J."/>
            <person name="Moy G.W."/>
            <person name="Vacquier V.D."/>
        </authorList>
    </citation>
    <scope>NUCLEOTIDE SEQUENCE [LARGE SCALE GENOMIC DNA]</scope>
    <source>
        <strain evidence="4 5">DSM 11589</strain>
    </source>
</reference>
<dbReference type="Proteomes" id="UP000185678">
    <property type="component" value="Unassembled WGS sequence"/>
</dbReference>
<dbReference type="Gene3D" id="3.40.630.30">
    <property type="match status" value="1"/>
</dbReference>
<dbReference type="GO" id="GO:0008080">
    <property type="term" value="F:N-acetyltransferase activity"/>
    <property type="evidence" value="ECO:0007669"/>
    <property type="project" value="InterPro"/>
</dbReference>
<dbReference type="InterPro" id="IPR000835">
    <property type="entry name" value="HTH_MarR-typ"/>
</dbReference>
<feature type="domain" description="N-acetyltransferase" evidence="3">
    <location>
        <begin position="164"/>
        <end position="312"/>
    </location>
</feature>
<dbReference type="PRINTS" id="PR00598">
    <property type="entry name" value="HTHMARR"/>
</dbReference>
<evidence type="ECO:0000256" key="1">
    <source>
        <dbReference type="ARBA" id="ARBA00022679"/>
    </source>
</evidence>